<dbReference type="InterPro" id="IPR036388">
    <property type="entry name" value="WH-like_DNA-bd_sf"/>
</dbReference>
<dbReference type="GO" id="GO:0042173">
    <property type="term" value="P:regulation of sporulation resulting in formation of a cellular spore"/>
    <property type="evidence" value="ECO:0007669"/>
    <property type="project" value="InterPro"/>
</dbReference>
<keyword evidence="2" id="KW-0648">Protein biosynthesis</keyword>
<dbReference type="Pfam" id="PF08769">
    <property type="entry name" value="Spo0A_C"/>
    <property type="match status" value="1"/>
</dbReference>
<keyword evidence="2" id="KW-0396">Initiation factor</keyword>
<reference evidence="2" key="1">
    <citation type="journal article" date="2021" name="PeerJ">
        <title>Extensive microbial diversity within the chicken gut microbiome revealed by metagenomics and culture.</title>
        <authorList>
            <person name="Gilroy R."/>
            <person name="Ravi A."/>
            <person name="Getino M."/>
            <person name="Pursley I."/>
            <person name="Horton D.L."/>
            <person name="Alikhan N.F."/>
            <person name="Baker D."/>
            <person name="Gharbi K."/>
            <person name="Hall N."/>
            <person name="Watson M."/>
            <person name="Adriaenssens E.M."/>
            <person name="Foster-Nyarko E."/>
            <person name="Jarju S."/>
            <person name="Secka A."/>
            <person name="Antonio M."/>
            <person name="Oren A."/>
            <person name="Chaudhuri R.R."/>
            <person name="La Ragione R."/>
            <person name="Hildebrand F."/>
            <person name="Pallen M.J."/>
        </authorList>
    </citation>
    <scope>NUCLEOTIDE SEQUENCE</scope>
    <source>
        <strain evidence="2">CHK183-5548</strain>
    </source>
</reference>
<dbReference type="AlphaFoldDB" id="A0A9D2PD87"/>
<dbReference type="GO" id="GO:0005509">
    <property type="term" value="F:calcium ion binding"/>
    <property type="evidence" value="ECO:0007669"/>
    <property type="project" value="InterPro"/>
</dbReference>
<evidence type="ECO:0000259" key="1">
    <source>
        <dbReference type="Pfam" id="PF08769"/>
    </source>
</evidence>
<dbReference type="GO" id="GO:0005737">
    <property type="term" value="C:cytoplasm"/>
    <property type="evidence" value="ECO:0007669"/>
    <property type="project" value="InterPro"/>
</dbReference>
<dbReference type="Proteomes" id="UP000823883">
    <property type="component" value="Unassembled WGS sequence"/>
</dbReference>
<comment type="caution">
    <text evidence="2">The sequence shown here is derived from an EMBL/GenBank/DDBJ whole genome shotgun (WGS) entry which is preliminary data.</text>
</comment>
<evidence type="ECO:0000313" key="2">
    <source>
        <dbReference type="EMBL" id="HJC48527.1"/>
    </source>
</evidence>
<organism evidence="2 3">
    <name type="scientific">Candidatus Lachnoclostridium pullistercoris</name>
    <dbReference type="NCBI Taxonomy" id="2838632"/>
    <lineage>
        <taxon>Bacteria</taxon>
        <taxon>Bacillati</taxon>
        <taxon>Bacillota</taxon>
        <taxon>Clostridia</taxon>
        <taxon>Lachnospirales</taxon>
        <taxon>Lachnospiraceae</taxon>
    </lineage>
</organism>
<sequence length="85" mass="9706">MEKAYVGEEEIRSVITQLGAGNSYRGYEFAVYGIGLVLENPERPTFISKGLYIDIAAHFHTSWKCVERDPLRDAGCWRRHTGKMI</sequence>
<dbReference type="Gene3D" id="1.10.10.10">
    <property type="entry name" value="Winged helix-like DNA-binding domain superfamily/Winged helix DNA-binding domain"/>
    <property type="match status" value="1"/>
</dbReference>
<dbReference type="InterPro" id="IPR016032">
    <property type="entry name" value="Sig_transdc_resp-reg_C-effctor"/>
</dbReference>
<dbReference type="GO" id="GO:0003700">
    <property type="term" value="F:DNA-binding transcription factor activity"/>
    <property type="evidence" value="ECO:0007669"/>
    <property type="project" value="InterPro"/>
</dbReference>
<gene>
    <name evidence="2" type="ORF">IAA04_10790</name>
</gene>
<accession>A0A9D2PD87</accession>
<dbReference type="GO" id="GO:0003677">
    <property type="term" value="F:DNA binding"/>
    <property type="evidence" value="ECO:0007669"/>
    <property type="project" value="InterPro"/>
</dbReference>
<protein>
    <submittedName>
        <fullName evidence="2">Sporulation initiation factor Spo0A C-terminal domain-containing protein</fullName>
    </submittedName>
</protein>
<dbReference type="SUPFAM" id="SSF46894">
    <property type="entry name" value="C-terminal effector domain of the bipartite response regulators"/>
    <property type="match status" value="1"/>
</dbReference>
<dbReference type="GO" id="GO:0003743">
    <property type="term" value="F:translation initiation factor activity"/>
    <property type="evidence" value="ECO:0007669"/>
    <property type="project" value="UniProtKB-KW"/>
</dbReference>
<reference evidence="2" key="2">
    <citation type="submission" date="2021-04" db="EMBL/GenBank/DDBJ databases">
        <authorList>
            <person name="Gilroy R."/>
        </authorList>
    </citation>
    <scope>NUCLEOTIDE SEQUENCE</scope>
    <source>
        <strain evidence="2">CHK183-5548</strain>
    </source>
</reference>
<dbReference type="InterPro" id="IPR014879">
    <property type="entry name" value="Spo0A_C"/>
</dbReference>
<evidence type="ECO:0000313" key="3">
    <source>
        <dbReference type="Proteomes" id="UP000823883"/>
    </source>
</evidence>
<dbReference type="EMBL" id="DWWL01000070">
    <property type="protein sequence ID" value="HJC48527.1"/>
    <property type="molecule type" value="Genomic_DNA"/>
</dbReference>
<proteinExistence type="predicted"/>
<name>A0A9D2PD87_9FIRM</name>
<feature type="domain" description="Sporulation initiation factor Spo0A C-terminal" evidence="1">
    <location>
        <begin position="11"/>
        <end position="69"/>
    </location>
</feature>